<feature type="domain" description="Maltokinase N-terminal cap" evidence="16">
    <location>
        <begin position="15"/>
        <end position="103"/>
    </location>
</feature>
<evidence type="ECO:0000256" key="13">
    <source>
        <dbReference type="ARBA" id="ARBA00031251"/>
    </source>
</evidence>
<evidence type="ECO:0000256" key="9">
    <source>
        <dbReference type="ARBA" id="ARBA00022777"/>
    </source>
</evidence>
<keyword evidence="8" id="KW-0547">Nucleotide-binding</keyword>
<evidence type="ECO:0000256" key="6">
    <source>
        <dbReference type="ARBA" id="ARBA00022600"/>
    </source>
</evidence>
<evidence type="ECO:0000256" key="8">
    <source>
        <dbReference type="ARBA" id="ARBA00022741"/>
    </source>
</evidence>
<evidence type="ECO:0000256" key="12">
    <source>
        <dbReference type="ARBA" id="ARBA00023277"/>
    </source>
</evidence>
<evidence type="ECO:0000256" key="4">
    <source>
        <dbReference type="ARBA" id="ARBA00011962"/>
    </source>
</evidence>
<keyword evidence="11" id="KW-0320">Glycogen biosynthesis</keyword>
<comment type="caution">
    <text evidence="17">The sequence shown here is derived from an EMBL/GenBank/DDBJ whole genome shotgun (WGS) entry which is preliminary data.</text>
</comment>
<keyword evidence="9" id="KW-0418">Kinase</keyword>
<comment type="similarity">
    <text evidence="2">Belongs to the aminoglycoside phosphotransferase family.</text>
</comment>
<comment type="catalytic activity">
    <reaction evidence="14">
        <text>D-maltose + ATP = alpha-maltose 1-phosphate + ADP + H(+)</text>
        <dbReference type="Rhea" id="RHEA:31915"/>
        <dbReference type="ChEBI" id="CHEBI:15378"/>
        <dbReference type="ChEBI" id="CHEBI:17306"/>
        <dbReference type="ChEBI" id="CHEBI:30616"/>
        <dbReference type="ChEBI" id="CHEBI:63576"/>
        <dbReference type="ChEBI" id="CHEBI:456216"/>
        <dbReference type="EC" id="2.7.1.175"/>
    </reaction>
</comment>
<keyword evidence="10" id="KW-0067">ATP-binding</keyword>
<accession>A0ABV6PAX1</accession>
<dbReference type="Proteomes" id="UP001589862">
    <property type="component" value="Unassembled WGS sequence"/>
</dbReference>
<dbReference type="Gene3D" id="3.90.1200.10">
    <property type="match status" value="1"/>
</dbReference>
<dbReference type="SUPFAM" id="SSF56112">
    <property type="entry name" value="Protein kinase-like (PK-like)"/>
    <property type="match status" value="1"/>
</dbReference>
<dbReference type="Pfam" id="PF18085">
    <property type="entry name" value="Mak_N_cap"/>
    <property type="match status" value="1"/>
</dbReference>
<gene>
    <name evidence="17" type="ORF">ACFFFR_03915</name>
</gene>
<keyword evidence="18" id="KW-1185">Reference proteome</keyword>
<dbReference type="InterPro" id="IPR011009">
    <property type="entry name" value="Kinase-like_dom_sf"/>
</dbReference>
<evidence type="ECO:0000256" key="5">
    <source>
        <dbReference type="ARBA" id="ARBA00013882"/>
    </source>
</evidence>
<keyword evidence="6" id="KW-0321">Glycogen metabolism</keyword>
<evidence type="ECO:0000259" key="16">
    <source>
        <dbReference type="Pfam" id="PF18085"/>
    </source>
</evidence>
<evidence type="ECO:0000256" key="11">
    <source>
        <dbReference type="ARBA" id="ARBA00023056"/>
    </source>
</evidence>
<evidence type="ECO:0000313" key="18">
    <source>
        <dbReference type="Proteomes" id="UP001589862"/>
    </source>
</evidence>
<proteinExistence type="inferred from homology"/>
<protein>
    <recommendedName>
        <fullName evidence="5">Maltokinase</fullName>
        <ecNumber evidence="4">2.7.1.175</ecNumber>
    </recommendedName>
    <alternativeName>
        <fullName evidence="13">Maltose-1-phosphate synthase</fullName>
    </alternativeName>
</protein>
<evidence type="ECO:0000313" key="17">
    <source>
        <dbReference type="EMBL" id="MFC0581537.1"/>
    </source>
</evidence>
<evidence type="ECO:0000256" key="14">
    <source>
        <dbReference type="ARBA" id="ARBA00049067"/>
    </source>
</evidence>
<feature type="region of interest" description="Disordered" evidence="15">
    <location>
        <begin position="526"/>
        <end position="547"/>
    </location>
</feature>
<evidence type="ECO:0000256" key="7">
    <source>
        <dbReference type="ARBA" id="ARBA00022679"/>
    </source>
</evidence>
<dbReference type="EMBL" id="JBHLUB010000016">
    <property type="protein sequence ID" value="MFC0581537.1"/>
    <property type="molecule type" value="Genomic_DNA"/>
</dbReference>
<evidence type="ECO:0000256" key="2">
    <source>
        <dbReference type="ARBA" id="ARBA00006219"/>
    </source>
</evidence>
<keyword evidence="12" id="KW-0119">Carbohydrate metabolism</keyword>
<dbReference type="RefSeq" id="WP_377458227.1">
    <property type="nucleotide sequence ID" value="NZ_JBHLUB010000016.1"/>
</dbReference>
<dbReference type="EC" id="2.7.1.175" evidence="4"/>
<evidence type="ECO:0000256" key="15">
    <source>
        <dbReference type="SAM" id="MobiDB-lite"/>
    </source>
</evidence>
<evidence type="ECO:0000256" key="10">
    <source>
        <dbReference type="ARBA" id="ARBA00022840"/>
    </source>
</evidence>
<sequence length="547" mass="60322">MPQLSPTVEEHLLEWLPAQRWFASTTAPTELTCVGGLVLPDPEEAAQLISYIYRVDENGPIIHVPITVRDEQVPALSDHLIGESQRTSRRNPAKKYFYDGTADPAFVTAWLHFVHNADRAYADRVLGQPAAGFGLWPTSAIPEPEKLAMTIQPGEQSNTSVRIEGAQEPLIIKFFRHLSPGNDVDVSTGLGLDSVRSEMVATTYGTISATWAPDATTELEPVPVQEREPEDSLDYGFSDNALSTGQQPVAEVFNLVEHFAAKEHELVTGQLCVLRHFYPQAQDAWSLGSLAAVRGYGFTVEADELGRTLARLHRDLAVAFGAQEPDEQQRIQLVAQLSERLRWGYHQAEEVIGDHRLELEALIAELTEIATAPQLQRIHSDLHLGQIIRTDGHHWRVIDFEGEPLRADSGVSAVGYDLIERDLAGMLRSFDYAAALAHRVYFADQQNTAPALSQTEAREWAENCAKAFLAGYGAESGSDRTDFGTGALERALLLDKALYEVAYELTHRQDWVHVPALAAQRLLAPEGKDPAELPTPAPVPAAQEITE</sequence>
<reference evidence="17 18" key="1">
    <citation type="submission" date="2024-09" db="EMBL/GenBank/DDBJ databases">
        <authorList>
            <person name="Sun Q."/>
            <person name="Mori K."/>
        </authorList>
    </citation>
    <scope>NUCLEOTIDE SEQUENCE [LARGE SCALE GENOMIC DNA]</scope>
    <source>
        <strain evidence="17 18">NCAIM B.02604</strain>
    </source>
</reference>
<evidence type="ECO:0000256" key="3">
    <source>
        <dbReference type="ARBA" id="ARBA00011245"/>
    </source>
</evidence>
<comment type="pathway">
    <text evidence="1">Glycan biosynthesis; glycogen biosynthesis.</text>
</comment>
<name>A0ABV6PAX1_9MICC</name>
<evidence type="ECO:0000256" key="1">
    <source>
        <dbReference type="ARBA" id="ARBA00004964"/>
    </source>
</evidence>
<comment type="subunit">
    <text evidence="3">Monomer.</text>
</comment>
<dbReference type="InterPro" id="IPR040999">
    <property type="entry name" value="Mak_N_cap"/>
</dbReference>
<keyword evidence="7" id="KW-0808">Transferase</keyword>
<organism evidence="17 18">
    <name type="scientific">Micrococcoides hystricis</name>
    <dbReference type="NCBI Taxonomy" id="1572761"/>
    <lineage>
        <taxon>Bacteria</taxon>
        <taxon>Bacillati</taxon>
        <taxon>Actinomycetota</taxon>
        <taxon>Actinomycetes</taxon>
        <taxon>Micrococcales</taxon>
        <taxon>Micrococcaceae</taxon>
        <taxon>Micrococcoides</taxon>
    </lineage>
</organism>